<keyword evidence="2" id="KW-0342">GTP-binding</keyword>
<dbReference type="GO" id="GO:0007264">
    <property type="term" value="P:small GTPase-mediated signal transduction"/>
    <property type="evidence" value="ECO:0007669"/>
    <property type="project" value="InterPro"/>
</dbReference>
<dbReference type="GO" id="GO:0035099">
    <property type="term" value="P:hemocyte migration"/>
    <property type="evidence" value="ECO:0007669"/>
    <property type="project" value="UniProtKB-ARBA"/>
</dbReference>
<dbReference type="GO" id="GO:0003924">
    <property type="term" value="F:GTPase activity"/>
    <property type="evidence" value="ECO:0007669"/>
    <property type="project" value="InterPro"/>
</dbReference>
<keyword evidence="1" id="KW-0547">Nucleotide-binding</keyword>
<dbReference type="GO" id="GO:0005525">
    <property type="term" value="F:GTP binding"/>
    <property type="evidence" value="ECO:0007669"/>
    <property type="project" value="UniProtKB-KW"/>
</dbReference>
<evidence type="ECO:0000313" key="4">
    <source>
        <dbReference type="Proteomes" id="UP000288716"/>
    </source>
</evidence>
<dbReference type="InterPro" id="IPR005225">
    <property type="entry name" value="Small_GTP-bd"/>
</dbReference>
<dbReference type="SMART" id="SM00174">
    <property type="entry name" value="RHO"/>
    <property type="match status" value="1"/>
</dbReference>
<name>A0A443STI9_9ACAR</name>
<dbReference type="PRINTS" id="PR00449">
    <property type="entry name" value="RASTRNSFRMNG"/>
</dbReference>
<dbReference type="VEuPathDB" id="VectorBase:LDEU001216"/>
<dbReference type="AlphaFoldDB" id="A0A443STI9"/>
<dbReference type="InterPro" id="IPR003578">
    <property type="entry name" value="Small_GTPase_Rho"/>
</dbReference>
<dbReference type="PANTHER" id="PTHR24072">
    <property type="entry name" value="RHO FAMILY GTPASE"/>
    <property type="match status" value="1"/>
</dbReference>
<dbReference type="Proteomes" id="UP000288716">
    <property type="component" value="Unassembled WGS sequence"/>
</dbReference>
<dbReference type="EMBL" id="NCKV01000362">
    <property type="protein sequence ID" value="RWS30821.1"/>
    <property type="molecule type" value="Genomic_DNA"/>
</dbReference>
<dbReference type="SUPFAM" id="SSF52540">
    <property type="entry name" value="P-loop containing nucleoside triphosphate hydrolases"/>
    <property type="match status" value="1"/>
</dbReference>
<evidence type="ECO:0000256" key="2">
    <source>
        <dbReference type="ARBA" id="ARBA00023134"/>
    </source>
</evidence>
<sequence>MQKEKVNSIKCVIVGDGTVGKTSLLIAYTTDSFPTEYVPTVFDNYSASINYKGEQISLG</sequence>
<organism evidence="3 4">
    <name type="scientific">Leptotrombidium deliense</name>
    <dbReference type="NCBI Taxonomy" id="299467"/>
    <lineage>
        <taxon>Eukaryota</taxon>
        <taxon>Metazoa</taxon>
        <taxon>Ecdysozoa</taxon>
        <taxon>Arthropoda</taxon>
        <taxon>Chelicerata</taxon>
        <taxon>Arachnida</taxon>
        <taxon>Acari</taxon>
        <taxon>Acariformes</taxon>
        <taxon>Trombidiformes</taxon>
        <taxon>Prostigmata</taxon>
        <taxon>Anystina</taxon>
        <taxon>Parasitengona</taxon>
        <taxon>Trombiculoidea</taxon>
        <taxon>Trombiculidae</taxon>
        <taxon>Leptotrombidium</taxon>
    </lineage>
</organism>
<dbReference type="GO" id="GO:0035006">
    <property type="term" value="P:melanization defense response"/>
    <property type="evidence" value="ECO:0007669"/>
    <property type="project" value="UniProtKB-ARBA"/>
</dbReference>
<dbReference type="Gene3D" id="3.40.50.300">
    <property type="entry name" value="P-loop containing nucleotide triphosphate hydrolases"/>
    <property type="match status" value="1"/>
</dbReference>
<dbReference type="GO" id="GO:0003006">
    <property type="term" value="P:developmental process involved in reproduction"/>
    <property type="evidence" value="ECO:0007669"/>
    <property type="project" value="UniProtKB-ARBA"/>
</dbReference>
<dbReference type="NCBIfam" id="TIGR00231">
    <property type="entry name" value="small_GTP"/>
    <property type="match status" value="1"/>
</dbReference>
<reference evidence="3 4" key="1">
    <citation type="journal article" date="2018" name="Gigascience">
        <title>Genomes of trombidid mites reveal novel predicted allergens and laterally-transferred genes associated with secondary metabolism.</title>
        <authorList>
            <person name="Dong X."/>
            <person name="Chaisiri K."/>
            <person name="Xia D."/>
            <person name="Armstrong S.D."/>
            <person name="Fang Y."/>
            <person name="Donnelly M.J."/>
            <person name="Kadowaki T."/>
            <person name="McGarry J.W."/>
            <person name="Darby A.C."/>
            <person name="Makepeace B.L."/>
        </authorList>
    </citation>
    <scope>NUCLEOTIDE SEQUENCE [LARGE SCALE GENOMIC DNA]</scope>
    <source>
        <strain evidence="3">UoL-UT</strain>
    </source>
</reference>
<evidence type="ECO:0000313" key="3">
    <source>
        <dbReference type="EMBL" id="RWS30821.1"/>
    </source>
</evidence>
<proteinExistence type="predicted"/>
<accession>A0A443STI9</accession>
<keyword evidence="4" id="KW-1185">Reference proteome</keyword>
<dbReference type="STRING" id="299467.A0A443STI9"/>
<dbReference type="OrthoDB" id="8830751at2759"/>
<dbReference type="Pfam" id="PF00071">
    <property type="entry name" value="Ras"/>
    <property type="match status" value="1"/>
</dbReference>
<evidence type="ECO:0000256" key="1">
    <source>
        <dbReference type="ARBA" id="ARBA00022741"/>
    </source>
</evidence>
<dbReference type="GO" id="GO:0001667">
    <property type="term" value="P:ameboidal-type cell migration"/>
    <property type="evidence" value="ECO:0007669"/>
    <property type="project" value="UniProtKB-ARBA"/>
</dbReference>
<dbReference type="InterPro" id="IPR001806">
    <property type="entry name" value="Small_GTPase"/>
</dbReference>
<gene>
    <name evidence="3" type="ORF">B4U80_04307</name>
</gene>
<dbReference type="GO" id="GO:0022412">
    <property type="term" value="P:cellular process involved in reproduction in multicellular organism"/>
    <property type="evidence" value="ECO:0007669"/>
    <property type="project" value="UniProtKB-ARBA"/>
</dbReference>
<comment type="caution">
    <text evidence="3">The sequence shown here is derived from an EMBL/GenBank/DDBJ whole genome shotgun (WGS) entry which is preliminary data.</text>
</comment>
<protein>
    <submittedName>
        <fullName evidence="3">Ras-related C3 botulinum toxin substrate 1-like protein</fullName>
    </submittedName>
</protein>
<dbReference type="InterPro" id="IPR027417">
    <property type="entry name" value="P-loop_NTPase"/>
</dbReference>